<organism evidence="1 2">
    <name type="scientific">Butyrivibrio fibrisolvens</name>
    <dbReference type="NCBI Taxonomy" id="831"/>
    <lineage>
        <taxon>Bacteria</taxon>
        <taxon>Bacillati</taxon>
        <taxon>Bacillota</taxon>
        <taxon>Clostridia</taxon>
        <taxon>Lachnospirales</taxon>
        <taxon>Lachnospiraceae</taxon>
        <taxon>Butyrivibrio</taxon>
    </lineage>
</organism>
<name>A0A1H9LCW5_BUTFI</name>
<dbReference type="Pfam" id="PF10719">
    <property type="entry name" value="ComFB"/>
    <property type="match status" value="1"/>
</dbReference>
<accession>A0A1H9LCW5</accession>
<protein>
    <submittedName>
        <fullName evidence="1">Competence protein ComFB</fullName>
    </submittedName>
</protein>
<dbReference type="InterPro" id="IPR019657">
    <property type="entry name" value="ComFB"/>
</dbReference>
<dbReference type="EMBL" id="FOGJ01000002">
    <property type="protein sequence ID" value="SER09210.1"/>
    <property type="molecule type" value="Genomic_DNA"/>
</dbReference>
<evidence type="ECO:0000313" key="1">
    <source>
        <dbReference type="EMBL" id="SER09210.1"/>
    </source>
</evidence>
<sequence length="91" mass="10464">MQLTNYMEKIVVDKLDNVLTMFPNVCTCDECKQDIANLALNHLPPRYTSSEKGAIFLNVEAQNNQYDAMVVQEIIRSIEIISQNPRHPKQQ</sequence>
<gene>
    <name evidence="1" type="ORF">SAMN04487884_10227</name>
</gene>
<proteinExistence type="predicted"/>
<evidence type="ECO:0000313" key="2">
    <source>
        <dbReference type="Proteomes" id="UP000182584"/>
    </source>
</evidence>
<dbReference type="AlphaFoldDB" id="A0A1H9LCW5"/>
<dbReference type="eggNOG" id="ENOG5032ZR4">
    <property type="taxonomic scope" value="Bacteria"/>
</dbReference>
<reference evidence="1 2" key="1">
    <citation type="submission" date="2016-10" db="EMBL/GenBank/DDBJ databases">
        <authorList>
            <person name="de Groot N.N."/>
        </authorList>
    </citation>
    <scope>NUCLEOTIDE SEQUENCE [LARGE SCALE GENOMIC DNA]</scope>
    <source>
        <strain evidence="1 2">AR40</strain>
    </source>
</reference>
<dbReference type="Proteomes" id="UP000182584">
    <property type="component" value="Unassembled WGS sequence"/>
</dbReference>